<dbReference type="EnsemblBacteria" id="ABD44397">
    <property type="protein sequence ID" value="ABD44397"/>
    <property type="gene ID" value="APH_0358"/>
</dbReference>
<gene>
    <name evidence="1" type="ordered locus">APH_0358</name>
</gene>
<organism evidence="1 2">
    <name type="scientific">Anaplasma phagocytophilum (strain HZ)</name>
    <dbReference type="NCBI Taxonomy" id="212042"/>
    <lineage>
        <taxon>Bacteria</taxon>
        <taxon>Pseudomonadati</taxon>
        <taxon>Pseudomonadota</taxon>
        <taxon>Alphaproteobacteria</taxon>
        <taxon>Rickettsiales</taxon>
        <taxon>Anaplasmataceae</taxon>
        <taxon>Anaplasma</taxon>
        <taxon>phagocytophilum group</taxon>
    </lineage>
</organism>
<dbReference type="AlphaFoldDB" id="Q2GKY6"/>
<proteinExistence type="predicted"/>
<dbReference type="PaxDb" id="212042-APH_0358"/>
<dbReference type="Proteomes" id="UP000001943">
    <property type="component" value="Chromosome"/>
</dbReference>
<dbReference type="KEGG" id="aph:APH_0358"/>
<keyword evidence="2" id="KW-1185">Reference proteome</keyword>
<protein>
    <submittedName>
        <fullName evidence="1">Uncharacterized protein</fullName>
    </submittedName>
</protein>
<accession>Q2GKY6</accession>
<evidence type="ECO:0000313" key="1">
    <source>
        <dbReference type="EMBL" id="ABD44397.1"/>
    </source>
</evidence>
<sequence>MVFKKSNASGIFIDASSCYVKSRDYIVLLRKIISVP</sequence>
<reference evidence="1 2" key="1">
    <citation type="journal article" date="2006" name="PLoS Genet.">
        <title>Comparative genomics of emerging human ehrlichiosis agents.</title>
        <authorList>
            <person name="Dunning Hotopp J.C."/>
            <person name="Lin M."/>
            <person name="Madupu R."/>
            <person name="Crabtree J."/>
            <person name="Angiuoli S.V."/>
            <person name="Eisen J.A."/>
            <person name="Seshadri R."/>
            <person name="Ren Q."/>
            <person name="Wu M."/>
            <person name="Utterback T.R."/>
            <person name="Smith S."/>
            <person name="Lewis M."/>
            <person name="Khouri H."/>
            <person name="Zhang C."/>
            <person name="Niu H."/>
            <person name="Lin Q."/>
            <person name="Ohashi N."/>
            <person name="Zhi N."/>
            <person name="Nelson W."/>
            <person name="Brinkac L.M."/>
            <person name="Dodson R.J."/>
            <person name="Rosovitz M.J."/>
            <person name="Sundaram J."/>
            <person name="Daugherty S.C."/>
            <person name="Davidsen T."/>
            <person name="Durkin A.S."/>
            <person name="Gwinn M."/>
            <person name="Haft D.H."/>
            <person name="Selengut J.D."/>
            <person name="Sullivan S.A."/>
            <person name="Zafar N."/>
            <person name="Zhou L."/>
            <person name="Benahmed F."/>
            <person name="Forberger H."/>
            <person name="Halpin R."/>
            <person name="Mulligan S."/>
            <person name="Robinson J."/>
            <person name="White O."/>
            <person name="Rikihisa Y."/>
            <person name="Tettelin H."/>
        </authorList>
    </citation>
    <scope>NUCLEOTIDE SEQUENCE [LARGE SCALE GENOMIC DNA]</scope>
    <source>
        <strain evidence="1 2">HZ</strain>
    </source>
</reference>
<evidence type="ECO:0000313" key="2">
    <source>
        <dbReference type="Proteomes" id="UP000001943"/>
    </source>
</evidence>
<dbReference type="HOGENOM" id="CLU_3354185_0_0_5"/>
<dbReference type="EMBL" id="CP000235">
    <property type="protein sequence ID" value="ABD44397.1"/>
    <property type="molecule type" value="Genomic_DNA"/>
</dbReference>
<name>Q2GKY6_ANAPZ</name>